<name>A0A552LU97_9CHRO</name>
<dbReference type="InterPro" id="IPR001466">
    <property type="entry name" value="Beta-lactam-related"/>
</dbReference>
<protein>
    <submittedName>
        <fullName evidence="2">Class C beta-lactamase-related serine hydrolase</fullName>
    </submittedName>
</protein>
<proteinExistence type="predicted"/>
<reference evidence="2 3" key="1">
    <citation type="submission" date="2019-01" db="EMBL/GenBank/DDBJ databases">
        <title>Coherence of Microcystis species and biogeography revealed through population genomics.</title>
        <authorList>
            <person name="Perez-Carrascal O.M."/>
            <person name="Terrat Y."/>
            <person name="Giani A."/>
            <person name="Fortin N."/>
            <person name="Tromas N."/>
            <person name="Shapiro B.J."/>
        </authorList>
    </citation>
    <scope>NUCLEOTIDE SEQUENCE [LARGE SCALE GENOMIC DNA]</scope>
    <source>
        <strain evidence="2">Mw_MB_S_20031200_S109D</strain>
    </source>
</reference>
<dbReference type="GO" id="GO:0016787">
    <property type="term" value="F:hydrolase activity"/>
    <property type="evidence" value="ECO:0007669"/>
    <property type="project" value="UniProtKB-KW"/>
</dbReference>
<feature type="domain" description="Beta-lactamase-related" evidence="1">
    <location>
        <begin position="140"/>
        <end position="425"/>
    </location>
</feature>
<dbReference type="PANTHER" id="PTHR43283:SF7">
    <property type="entry name" value="BETA-LACTAMASE-RELATED DOMAIN-CONTAINING PROTEIN"/>
    <property type="match status" value="1"/>
</dbReference>
<dbReference type="SUPFAM" id="SSF56601">
    <property type="entry name" value="beta-lactamase/transpeptidase-like"/>
    <property type="match status" value="1"/>
</dbReference>
<evidence type="ECO:0000313" key="2">
    <source>
        <dbReference type="EMBL" id="TRV23785.1"/>
    </source>
</evidence>
<keyword evidence="2" id="KW-0378">Hydrolase</keyword>
<dbReference type="PANTHER" id="PTHR43283">
    <property type="entry name" value="BETA-LACTAMASE-RELATED"/>
    <property type="match status" value="1"/>
</dbReference>
<evidence type="ECO:0000259" key="1">
    <source>
        <dbReference type="Pfam" id="PF00144"/>
    </source>
</evidence>
<dbReference type="Proteomes" id="UP000318616">
    <property type="component" value="Unassembled WGS sequence"/>
</dbReference>
<dbReference type="Gene3D" id="3.40.710.10">
    <property type="entry name" value="DD-peptidase/beta-lactamase superfamily"/>
    <property type="match status" value="1"/>
</dbReference>
<accession>A0A552LU97</accession>
<gene>
    <name evidence="2" type="ORF">EWV88_10630</name>
</gene>
<dbReference type="Pfam" id="PF00144">
    <property type="entry name" value="Beta-lactamase"/>
    <property type="match status" value="1"/>
</dbReference>
<dbReference type="InterPro" id="IPR012338">
    <property type="entry name" value="Beta-lactam/transpept-like"/>
</dbReference>
<dbReference type="InterPro" id="IPR050789">
    <property type="entry name" value="Diverse_Enzym_Activities"/>
</dbReference>
<dbReference type="EMBL" id="SFAP01000138">
    <property type="protein sequence ID" value="TRV23785.1"/>
    <property type="molecule type" value="Genomic_DNA"/>
</dbReference>
<evidence type="ECO:0000313" key="3">
    <source>
        <dbReference type="Proteomes" id="UP000318616"/>
    </source>
</evidence>
<sequence length="462" mass="51387">MKLRRILLIFFFSACVLASGWHLSLKAIAEERTTAATKITWTAANSDPRVLGWMQGSPPPPDKIIRFANGSYFQFPQMRWSVCHFQQLMPTKAVSRGLSLAVPLVKKELSDIDQVTFLPWGAKDKMTWQQSLEANFTDGILVMHHGQMVYEKFFGCLNQVERHGAMSLTKSFVGLLGEMLVAENKLEENKLVRDYIPELTKSAFGDATVRQVLDMTTALDYSEDYADPKAGVWQHAAAGNPLPKPEGYTGPSTYFQFLQTVQKKGEHGQSFGYKTINTDVLGWLIARVTGQPLTEVLSEKIWSQIGADIDAYFTVDSIGTPFAGGGLNAGLRDLARFGQMILDEGKVGDRQVVPPEVIRKIAKGGDPRVFARASYSALKGWSYRSMWWITHHENGAFMARGVHGQSLYIDPRADMVIARFASYPVAGNAANDPTTLPAYQAVADYLIKLDRSEGKLRRILIP</sequence>
<comment type="caution">
    <text evidence="2">The sequence shown here is derived from an EMBL/GenBank/DDBJ whole genome shotgun (WGS) entry which is preliminary data.</text>
</comment>
<dbReference type="AlphaFoldDB" id="A0A552LU97"/>
<organism evidence="2 3">
    <name type="scientific">Microcystis wesenbergii Mw_MB_S_20031200_S109D</name>
    <dbReference type="NCBI Taxonomy" id="2486241"/>
    <lineage>
        <taxon>Bacteria</taxon>
        <taxon>Bacillati</taxon>
        <taxon>Cyanobacteriota</taxon>
        <taxon>Cyanophyceae</taxon>
        <taxon>Oscillatoriophycideae</taxon>
        <taxon>Chroococcales</taxon>
        <taxon>Microcystaceae</taxon>
        <taxon>Microcystis</taxon>
    </lineage>
</organism>